<proteinExistence type="predicted"/>
<dbReference type="SUPFAM" id="SSF47473">
    <property type="entry name" value="EF-hand"/>
    <property type="match status" value="1"/>
</dbReference>
<feature type="domain" description="EF-hand" evidence="3">
    <location>
        <begin position="110"/>
        <end position="145"/>
    </location>
</feature>
<sequence>MKPKEPKGNSRAALVANWLAMDLSHIFGGFGGDKGKGGETQSKPPPKLNFEPNPAKWFQPGLTTEQREADLKKLSSKIDLDSMRAAFLKHAGPDEMMDRDEFERFAKARNLLEKAPMLWNAMDADRSGSVDKDEFLNALHNLTSARAWLRFCPTCMFANECEMCVRTLDCEQCNSQRFCVKHWAEHPGNKMGTDEAR</sequence>
<evidence type="ECO:0000259" key="3">
    <source>
        <dbReference type="PROSITE" id="PS50222"/>
    </source>
</evidence>
<dbReference type="InterPro" id="IPR002048">
    <property type="entry name" value="EF_hand_dom"/>
</dbReference>
<protein>
    <recommendedName>
        <fullName evidence="3">EF-hand domain-containing protein</fullName>
    </recommendedName>
</protein>
<keyword evidence="5" id="KW-1185">Reference proteome</keyword>
<dbReference type="Proteomes" id="UP001515480">
    <property type="component" value="Unassembled WGS sequence"/>
</dbReference>
<evidence type="ECO:0000256" key="2">
    <source>
        <dbReference type="SAM" id="MobiDB-lite"/>
    </source>
</evidence>
<organism evidence="4 5">
    <name type="scientific">Prymnesium parvum</name>
    <name type="common">Toxic golden alga</name>
    <dbReference type="NCBI Taxonomy" id="97485"/>
    <lineage>
        <taxon>Eukaryota</taxon>
        <taxon>Haptista</taxon>
        <taxon>Haptophyta</taxon>
        <taxon>Prymnesiophyceae</taxon>
        <taxon>Prymnesiales</taxon>
        <taxon>Prymnesiaceae</taxon>
        <taxon>Prymnesium</taxon>
    </lineage>
</organism>
<dbReference type="PROSITE" id="PS00018">
    <property type="entry name" value="EF_HAND_1"/>
    <property type="match status" value="1"/>
</dbReference>
<comment type="caution">
    <text evidence="4">The sequence shown here is derived from an EMBL/GenBank/DDBJ whole genome shotgun (WGS) entry which is preliminary data.</text>
</comment>
<evidence type="ECO:0000256" key="1">
    <source>
        <dbReference type="ARBA" id="ARBA00022837"/>
    </source>
</evidence>
<dbReference type="AlphaFoldDB" id="A0AB34JR02"/>
<evidence type="ECO:0000313" key="4">
    <source>
        <dbReference type="EMBL" id="KAL1523811.1"/>
    </source>
</evidence>
<dbReference type="EMBL" id="JBGBPQ010000005">
    <property type="protein sequence ID" value="KAL1523811.1"/>
    <property type="molecule type" value="Genomic_DNA"/>
</dbReference>
<dbReference type="InterPro" id="IPR011992">
    <property type="entry name" value="EF-hand-dom_pair"/>
</dbReference>
<keyword evidence="1" id="KW-0106">Calcium</keyword>
<accession>A0AB34JR02</accession>
<name>A0AB34JR02_PRYPA</name>
<dbReference type="Gene3D" id="1.10.238.10">
    <property type="entry name" value="EF-hand"/>
    <property type="match status" value="1"/>
</dbReference>
<reference evidence="4 5" key="1">
    <citation type="journal article" date="2024" name="Science">
        <title>Giant polyketide synthase enzymes in the biosynthesis of giant marine polyether toxins.</title>
        <authorList>
            <person name="Fallon T.R."/>
            <person name="Shende V.V."/>
            <person name="Wierzbicki I.H."/>
            <person name="Pendleton A.L."/>
            <person name="Watervoot N.F."/>
            <person name="Auber R.P."/>
            <person name="Gonzalez D.J."/>
            <person name="Wisecaver J.H."/>
            <person name="Moore B.S."/>
        </authorList>
    </citation>
    <scope>NUCLEOTIDE SEQUENCE [LARGE SCALE GENOMIC DNA]</scope>
    <source>
        <strain evidence="4 5">12B1</strain>
    </source>
</reference>
<dbReference type="GO" id="GO:0005509">
    <property type="term" value="F:calcium ion binding"/>
    <property type="evidence" value="ECO:0007669"/>
    <property type="project" value="InterPro"/>
</dbReference>
<feature type="region of interest" description="Disordered" evidence="2">
    <location>
        <begin position="30"/>
        <end position="49"/>
    </location>
</feature>
<dbReference type="InterPro" id="IPR018247">
    <property type="entry name" value="EF_Hand_1_Ca_BS"/>
</dbReference>
<evidence type="ECO:0000313" key="5">
    <source>
        <dbReference type="Proteomes" id="UP001515480"/>
    </source>
</evidence>
<gene>
    <name evidence="4" type="ORF">AB1Y20_018733</name>
</gene>
<dbReference type="PROSITE" id="PS50222">
    <property type="entry name" value="EF_HAND_2"/>
    <property type="match status" value="1"/>
</dbReference>